<dbReference type="AlphaFoldDB" id="A0A0P9IS81"/>
<feature type="compositionally biased region" description="Low complexity" evidence="1">
    <location>
        <begin position="129"/>
        <end position="138"/>
    </location>
</feature>
<evidence type="ECO:0000313" key="2">
    <source>
        <dbReference type="EMBL" id="KPV72259.1"/>
    </source>
</evidence>
<feature type="compositionally biased region" description="Basic and acidic residues" evidence="1">
    <location>
        <begin position="470"/>
        <end position="481"/>
    </location>
</feature>
<proteinExistence type="predicted"/>
<dbReference type="RefSeq" id="XP_018268308.1">
    <property type="nucleotide sequence ID" value="XM_018418167.1"/>
</dbReference>
<evidence type="ECO:0008006" key="4">
    <source>
        <dbReference type="Google" id="ProtNLM"/>
    </source>
</evidence>
<feature type="region of interest" description="Disordered" evidence="1">
    <location>
        <begin position="1"/>
        <end position="38"/>
    </location>
</feature>
<feature type="region of interest" description="Disordered" evidence="1">
    <location>
        <begin position="388"/>
        <end position="413"/>
    </location>
</feature>
<sequence>MAPAPAASAAAKASAASAKKARTTSTPNPSELMVDASVDDLEDEVREGPAANWEVAYVWAFVEHYTNHVDWRETNPSLPNVMTFEQALLDCSPPSTSSTRTSSRTKPKPLSAVAQRAALANGGRKNGRDASPADSLSSLEDDEVDPDEAAAVQAAVAEPIDPVPPVLAEDAPVPEASPIIRSLCELFQDNLKPIKELTDYHGKKTWFHFIINFVSNRFNSDPYYRGGFRWETNLLRTKGRKPGQETEQKFWMLRWEDKIHLMRIMVDYQLVNAPAVREIIKENYDIGNQRIAKRDPESNGLVVLPAGRTSTGLTLYHLDASPRLYASCDPFEADSAWLCLSSTLKGYKAFVKTLAAPTKADKKAQALRGPFAKAAAQAAAAAAAAQAGDSAKKGKGVEEQEDPKGEERVTRARLEADLVDMMEYEAAMDAIEQRKSRAAERLATRDARVARTLQRLSYQGTSTRSSRLRARGDTSRVHYDDPGEFDGETAASENGGGDDDDEQQGRRKRRRTGPSGAEVDGSEAGDDAASVGGSSRRSSVRPSVPGERRSNRVRLRDQQDDDGSSVKADDADVSMVDNAPAPAAVGHGVKGEEGGEGEGEGAAPSTVPATPAEGDAPVEPKLERANGDGGAANGHGGDDKPKPMEVDGAAAAAVEA</sequence>
<dbReference type="OMA" id="PAANWEV"/>
<reference evidence="2 3" key="1">
    <citation type="journal article" date="2015" name="Front. Microbiol.">
        <title>Genome sequence of the plant growth promoting endophytic yeast Rhodotorula graminis WP1.</title>
        <authorList>
            <person name="Firrincieli A."/>
            <person name="Otillar R."/>
            <person name="Salamov A."/>
            <person name="Schmutz J."/>
            <person name="Khan Z."/>
            <person name="Redman R.S."/>
            <person name="Fleck N.D."/>
            <person name="Lindquist E."/>
            <person name="Grigoriev I.V."/>
            <person name="Doty S.L."/>
        </authorList>
    </citation>
    <scope>NUCLEOTIDE SEQUENCE [LARGE SCALE GENOMIC DNA]</scope>
    <source>
        <strain evidence="2 3">WP1</strain>
    </source>
</reference>
<feature type="compositionally biased region" description="Basic and acidic residues" evidence="1">
    <location>
        <begin position="390"/>
        <end position="413"/>
    </location>
</feature>
<feature type="compositionally biased region" description="Low complexity" evidence="1">
    <location>
        <begin position="1"/>
        <end position="18"/>
    </location>
</feature>
<feature type="compositionally biased region" description="Basic and acidic residues" evidence="1">
    <location>
        <begin position="546"/>
        <end position="558"/>
    </location>
</feature>
<evidence type="ECO:0000256" key="1">
    <source>
        <dbReference type="SAM" id="MobiDB-lite"/>
    </source>
</evidence>
<gene>
    <name evidence="2" type="ORF">RHOBADRAFT_56071</name>
</gene>
<name>A0A0P9IS81_RHOGW</name>
<feature type="region of interest" description="Disordered" evidence="1">
    <location>
        <begin position="453"/>
        <end position="656"/>
    </location>
</feature>
<dbReference type="PANTHER" id="PTHR42107:SF1">
    <property type="entry name" value="WHIM1 DOMAIN-CONTAINING PROTEIN"/>
    <property type="match status" value="1"/>
</dbReference>
<feature type="compositionally biased region" description="Polar residues" evidence="1">
    <location>
        <begin position="454"/>
        <end position="465"/>
    </location>
</feature>
<dbReference type="OrthoDB" id="2528138at2759"/>
<feature type="region of interest" description="Disordered" evidence="1">
    <location>
        <begin position="90"/>
        <end position="147"/>
    </location>
</feature>
<dbReference type="PANTHER" id="PTHR42107">
    <property type="entry name" value="YALI0D24453P"/>
    <property type="match status" value="1"/>
</dbReference>
<feature type="compositionally biased region" description="Low complexity" evidence="1">
    <location>
        <begin position="530"/>
        <end position="545"/>
    </location>
</feature>
<feature type="compositionally biased region" description="Low complexity" evidence="1">
    <location>
        <begin position="92"/>
        <end position="104"/>
    </location>
</feature>
<dbReference type="GeneID" id="28978615"/>
<feature type="compositionally biased region" description="Basic and acidic residues" evidence="1">
    <location>
        <begin position="636"/>
        <end position="645"/>
    </location>
</feature>
<dbReference type="STRING" id="578459.A0A0P9IS81"/>
<keyword evidence="3" id="KW-1185">Reference proteome</keyword>
<accession>A0A0P9IS81</accession>
<dbReference type="EMBL" id="KQ474088">
    <property type="protein sequence ID" value="KPV72259.1"/>
    <property type="molecule type" value="Genomic_DNA"/>
</dbReference>
<evidence type="ECO:0000313" key="3">
    <source>
        <dbReference type="Proteomes" id="UP000053890"/>
    </source>
</evidence>
<organism evidence="2 3">
    <name type="scientific">Rhodotorula graminis (strain WP1)</name>
    <dbReference type="NCBI Taxonomy" id="578459"/>
    <lineage>
        <taxon>Eukaryota</taxon>
        <taxon>Fungi</taxon>
        <taxon>Dikarya</taxon>
        <taxon>Basidiomycota</taxon>
        <taxon>Pucciniomycotina</taxon>
        <taxon>Microbotryomycetes</taxon>
        <taxon>Sporidiobolales</taxon>
        <taxon>Sporidiobolaceae</taxon>
        <taxon>Rhodotorula</taxon>
    </lineage>
</organism>
<protein>
    <recommendedName>
        <fullName evidence="4">WHIM1 domain-containing protein</fullName>
    </recommendedName>
</protein>
<dbReference type="Proteomes" id="UP000053890">
    <property type="component" value="Unassembled WGS sequence"/>
</dbReference>